<keyword evidence="8 10" id="KW-0862">Zinc</keyword>
<comment type="subunit">
    <text evidence="1 10">Homodimer.</text>
</comment>
<feature type="binding site" evidence="10">
    <location>
        <position position="68"/>
    </location>
    <ligand>
        <name>Zn(2+)</name>
        <dbReference type="ChEBI" id="CHEBI:29105"/>
        <label>2</label>
        <note>catalytic</note>
    </ligand>
</feature>
<dbReference type="PANTHER" id="PTHR46018">
    <property type="entry name" value="ZINC PHOSPHODIESTERASE ELAC PROTEIN 1"/>
    <property type="match status" value="1"/>
</dbReference>
<evidence type="ECO:0000313" key="14">
    <source>
        <dbReference type="Proteomes" id="UP000294641"/>
    </source>
</evidence>
<feature type="binding site" evidence="10">
    <location>
        <position position="211"/>
    </location>
    <ligand>
        <name>Zn(2+)</name>
        <dbReference type="ChEBI" id="CHEBI:29105"/>
        <label>1</label>
        <note>catalytic</note>
    </ligand>
</feature>
<keyword evidence="5 10" id="KW-0479">Metal-binding</keyword>
<comment type="similarity">
    <text evidence="10">Belongs to the RNase Z family.</text>
</comment>
<dbReference type="Pfam" id="PF23023">
    <property type="entry name" value="Anti-Pycsar_Apyc1"/>
    <property type="match status" value="1"/>
</dbReference>
<keyword evidence="7 10" id="KW-0378">Hydrolase</keyword>
<evidence type="ECO:0000256" key="9">
    <source>
        <dbReference type="ARBA" id="ARBA00057812"/>
    </source>
</evidence>
<dbReference type="HAMAP" id="MF_01818">
    <property type="entry name" value="RNase_Z_BN"/>
    <property type="match status" value="1"/>
</dbReference>
<evidence type="ECO:0000256" key="3">
    <source>
        <dbReference type="ARBA" id="ARBA00022694"/>
    </source>
</evidence>
<feature type="active site" description="Proton acceptor" evidence="10">
    <location>
        <position position="67"/>
    </location>
</feature>
<keyword evidence="14" id="KW-1185">Reference proteome</keyword>
<dbReference type="CDD" id="cd07717">
    <property type="entry name" value="RNaseZ_ZiPD-like_MBL-fold"/>
    <property type="match status" value="1"/>
</dbReference>
<keyword evidence="4 10" id="KW-0540">Nuclease</keyword>
<evidence type="ECO:0000256" key="5">
    <source>
        <dbReference type="ARBA" id="ARBA00022723"/>
    </source>
</evidence>
<gene>
    <name evidence="10 11" type="primary">rnz</name>
    <name evidence="12" type="ORF">DFR61_12911</name>
    <name evidence="11" type="ORF">NCTC10597_01639</name>
</gene>
<accession>A0A2U3AAY4</accession>
<dbReference type="SUPFAM" id="SSF56281">
    <property type="entry name" value="Metallo-hydrolase/oxidoreductase"/>
    <property type="match status" value="1"/>
</dbReference>
<evidence type="ECO:0000313" key="11">
    <source>
        <dbReference type="EMBL" id="STX09932.1"/>
    </source>
</evidence>
<evidence type="ECO:0000256" key="10">
    <source>
        <dbReference type="HAMAP-Rule" id="MF_01818"/>
    </source>
</evidence>
<feature type="binding site" evidence="10">
    <location>
        <position position="63"/>
    </location>
    <ligand>
        <name>Zn(2+)</name>
        <dbReference type="ChEBI" id="CHEBI:29105"/>
        <label>1</label>
        <note>catalytic</note>
    </ligand>
</feature>
<name>A0A2U3AAY4_9BACL</name>
<evidence type="ECO:0000256" key="6">
    <source>
        <dbReference type="ARBA" id="ARBA00022759"/>
    </source>
</evidence>
<keyword evidence="6 10" id="KW-0255">Endonuclease</keyword>
<dbReference type="GO" id="GO:0042781">
    <property type="term" value="F:3'-tRNA processing endoribonuclease activity"/>
    <property type="evidence" value="ECO:0007669"/>
    <property type="project" value="UniProtKB-UniRule"/>
</dbReference>
<dbReference type="NCBIfam" id="NF000801">
    <property type="entry name" value="PRK00055.1-3"/>
    <property type="match status" value="1"/>
</dbReference>
<dbReference type="Proteomes" id="UP000294641">
    <property type="component" value="Unassembled WGS sequence"/>
</dbReference>
<proteinExistence type="inferred from homology"/>
<dbReference type="EMBL" id="UGNP01000001">
    <property type="protein sequence ID" value="STX09932.1"/>
    <property type="molecule type" value="Genomic_DNA"/>
</dbReference>
<comment type="caution">
    <text evidence="11">The sequence shown here is derived from an EMBL/GenBank/DDBJ whole genome shotgun (WGS) entry which is preliminary data.</text>
</comment>
<dbReference type="FunFam" id="3.60.15.10:FF:000002">
    <property type="entry name" value="Ribonuclease Z"/>
    <property type="match status" value="1"/>
</dbReference>
<organism evidence="11 13">
    <name type="scientific">Kurthia zopfii</name>
    <dbReference type="NCBI Taxonomy" id="1650"/>
    <lineage>
        <taxon>Bacteria</taxon>
        <taxon>Bacillati</taxon>
        <taxon>Bacillota</taxon>
        <taxon>Bacilli</taxon>
        <taxon>Bacillales</taxon>
        <taxon>Caryophanaceae</taxon>
        <taxon>Kurthia</taxon>
    </lineage>
</organism>
<dbReference type="InterPro" id="IPR036866">
    <property type="entry name" value="RibonucZ/Hydroxyglut_hydro"/>
</dbReference>
<dbReference type="EMBL" id="SNZG01000029">
    <property type="protein sequence ID" value="TDR35739.1"/>
    <property type="molecule type" value="Genomic_DNA"/>
</dbReference>
<dbReference type="AlphaFoldDB" id="A0A2U3AAY4"/>
<dbReference type="Gene3D" id="3.60.15.10">
    <property type="entry name" value="Ribonuclease Z/Hydroxyacylglutathione hydrolase-like"/>
    <property type="match status" value="1"/>
</dbReference>
<evidence type="ECO:0000256" key="2">
    <source>
        <dbReference type="ARBA" id="ARBA00012477"/>
    </source>
</evidence>
<feature type="binding site" evidence="10">
    <location>
        <position position="211"/>
    </location>
    <ligand>
        <name>Zn(2+)</name>
        <dbReference type="ChEBI" id="CHEBI:29105"/>
        <label>2</label>
        <note>catalytic</note>
    </ligand>
</feature>
<comment type="catalytic activity">
    <reaction evidence="10">
        <text>Endonucleolytic cleavage of RNA, removing extra 3' nucleotides from tRNA precursor, generating 3' termini of tRNAs. A 3'-hydroxy group is left at the tRNA terminus and a 5'-phosphoryl group is left at the trailer molecule.</text>
        <dbReference type="EC" id="3.1.26.11"/>
    </reaction>
</comment>
<protein>
    <recommendedName>
        <fullName evidence="2 10">Ribonuclease Z</fullName>
        <shortName evidence="10">RNase Z</shortName>
        <ecNumber evidence="2 10">3.1.26.11</ecNumber>
    </recommendedName>
    <alternativeName>
        <fullName evidence="10">tRNA 3 endonuclease</fullName>
    </alternativeName>
    <alternativeName>
        <fullName evidence="10">tRNase Z</fullName>
    </alternativeName>
</protein>
<evidence type="ECO:0000256" key="7">
    <source>
        <dbReference type="ARBA" id="ARBA00022801"/>
    </source>
</evidence>
<keyword evidence="3 10" id="KW-0819">tRNA processing</keyword>
<dbReference type="EC" id="3.1.26.11" evidence="2 10"/>
<dbReference type="OrthoDB" id="9800940at2"/>
<dbReference type="PANTHER" id="PTHR46018:SF2">
    <property type="entry name" value="ZINC PHOSPHODIESTERASE ELAC PROTEIN 1"/>
    <property type="match status" value="1"/>
</dbReference>
<feature type="binding site" evidence="10">
    <location>
        <position position="140"/>
    </location>
    <ligand>
        <name>Zn(2+)</name>
        <dbReference type="ChEBI" id="CHEBI:29105"/>
        <label>1</label>
        <note>catalytic</note>
    </ligand>
</feature>
<dbReference type="Proteomes" id="UP000254330">
    <property type="component" value="Unassembled WGS sequence"/>
</dbReference>
<reference evidence="12 14" key="2">
    <citation type="submission" date="2019-03" db="EMBL/GenBank/DDBJ databases">
        <title>Genomic Encyclopedia of Type Strains, Phase IV (KMG-IV): sequencing the most valuable type-strain genomes for metagenomic binning, comparative biology and taxonomic classification.</title>
        <authorList>
            <person name="Goeker M."/>
        </authorList>
    </citation>
    <scope>NUCLEOTIDE SEQUENCE [LARGE SCALE GENOMIC DNA]</scope>
    <source>
        <strain evidence="12 14">DSM 20580</strain>
    </source>
</reference>
<dbReference type="RefSeq" id="WP_109350299.1">
    <property type="nucleotide sequence ID" value="NZ_BJUE01000025.1"/>
</dbReference>
<reference evidence="11 13" key="1">
    <citation type="submission" date="2018-06" db="EMBL/GenBank/DDBJ databases">
        <authorList>
            <consortium name="Pathogen Informatics"/>
            <person name="Doyle S."/>
        </authorList>
    </citation>
    <scope>NUCLEOTIDE SEQUENCE [LARGE SCALE GENOMIC DNA]</scope>
    <source>
        <strain evidence="11 13">NCTC10597</strain>
    </source>
</reference>
<dbReference type="InterPro" id="IPR013471">
    <property type="entry name" value="RNase_Z/BN"/>
</dbReference>
<evidence type="ECO:0000313" key="13">
    <source>
        <dbReference type="Proteomes" id="UP000254330"/>
    </source>
</evidence>
<comment type="function">
    <text evidence="9 10">Zinc phosphodiesterase, which displays some tRNA 3'-processing endonuclease activity. Probably involved in tRNA maturation, by removing a 3'-trailer from precursor tRNA.</text>
</comment>
<feature type="binding site" evidence="10">
    <location>
        <position position="65"/>
    </location>
    <ligand>
        <name>Zn(2+)</name>
        <dbReference type="ChEBI" id="CHEBI:29105"/>
        <label>1</label>
        <note>catalytic</note>
    </ligand>
</feature>
<evidence type="ECO:0000256" key="8">
    <source>
        <dbReference type="ARBA" id="ARBA00022833"/>
    </source>
</evidence>
<evidence type="ECO:0000256" key="1">
    <source>
        <dbReference type="ARBA" id="ARBA00011738"/>
    </source>
</evidence>
<evidence type="ECO:0000256" key="4">
    <source>
        <dbReference type="ARBA" id="ARBA00022722"/>
    </source>
</evidence>
<sequence>MQIQFLGTGAGMPSKARNTSAIALKLLDEIGAVWLFDCGEATQHQILHTNLKPRKIEKIFITHLHGDHIFGLPGFLSSRSFLGGDEPLTIFGPKGLEDFVRQALTISGTHLTYELEFREIQEGIIFEDQNFTVKCQKLKHVVPCYGYRIEQKDLPGKLDIDEARKQGVPFGPLLGKLKAGEDVVLDNGQVVKSASLLSESQKGWIVTILGDTKYCQQSIDLSENADVLIHEATFDRGTEKLAAQYGHSTNVEAATVAKQANVKYLLMNHISARFMKKDVELLESDARLVFENSKIVSDFSLFQWRNNQIILEEDLNVD</sequence>
<comment type="cofactor">
    <cofactor evidence="10">
        <name>Zn(2+)</name>
        <dbReference type="ChEBI" id="CHEBI:29105"/>
    </cofactor>
    <text evidence="10">Binds 2 Zn(2+) ions.</text>
</comment>
<dbReference type="NCBIfam" id="TIGR02651">
    <property type="entry name" value="RNase_Z"/>
    <property type="match status" value="1"/>
</dbReference>
<feature type="binding site" evidence="10">
    <location>
        <position position="67"/>
    </location>
    <ligand>
        <name>Zn(2+)</name>
        <dbReference type="ChEBI" id="CHEBI:29105"/>
        <label>2</label>
        <note>catalytic</note>
    </ligand>
</feature>
<dbReference type="GO" id="GO:0042802">
    <property type="term" value="F:identical protein binding"/>
    <property type="evidence" value="ECO:0007669"/>
    <property type="project" value="UniProtKB-ARBA"/>
</dbReference>
<feature type="binding site" evidence="10">
    <location>
        <position position="269"/>
    </location>
    <ligand>
        <name>Zn(2+)</name>
        <dbReference type="ChEBI" id="CHEBI:29105"/>
        <label>2</label>
        <note>catalytic</note>
    </ligand>
</feature>
<evidence type="ECO:0000313" key="12">
    <source>
        <dbReference type="EMBL" id="TDR35739.1"/>
    </source>
</evidence>
<dbReference type="GO" id="GO:0008270">
    <property type="term" value="F:zinc ion binding"/>
    <property type="evidence" value="ECO:0007669"/>
    <property type="project" value="UniProtKB-UniRule"/>
</dbReference>